<feature type="transmembrane region" description="Helical" evidence="6">
    <location>
        <begin position="66"/>
        <end position="87"/>
    </location>
</feature>
<dbReference type="AlphaFoldDB" id="A0A931E6H9"/>
<feature type="transmembrane region" description="Helical" evidence="6">
    <location>
        <begin position="402"/>
        <end position="423"/>
    </location>
</feature>
<dbReference type="RefSeq" id="WP_196991173.1">
    <property type="nucleotide sequence ID" value="NZ_JADWYR010000002.1"/>
</dbReference>
<dbReference type="GO" id="GO:0005886">
    <property type="term" value="C:plasma membrane"/>
    <property type="evidence" value="ECO:0007669"/>
    <property type="project" value="UniProtKB-SubCell"/>
</dbReference>
<name>A0A931E6H9_9BACT</name>
<dbReference type="Proteomes" id="UP000628448">
    <property type="component" value="Unassembled WGS sequence"/>
</dbReference>
<keyword evidence="3 6" id="KW-0812">Transmembrane</keyword>
<evidence type="ECO:0000256" key="1">
    <source>
        <dbReference type="ARBA" id="ARBA00004651"/>
    </source>
</evidence>
<comment type="subcellular location">
    <subcellularLocation>
        <location evidence="1">Cell membrane</location>
        <topology evidence="1">Multi-pass membrane protein</topology>
    </subcellularLocation>
</comment>
<evidence type="ECO:0000256" key="4">
    <source>
        <dbReference type="ARBA" id="ARBA00022989"/>
    </source>
</evidence>
<evidence type="ECO:0000256" key="5">
    <source>
        <dbReference type="ARBA" id="ARBA00023136"/>
    </source>
</evidence>
<accession>A0A931E6H9</accession>
<evidence type="ECO:0000256" key="6">
    <source>
        <dbReference type="SAM" id="Phobius"/>
    </source>
</evidence>
<dbReference type="PANTHER" id="PTHR30250:SF11">
    <property type="entry name" value="O-ANTIGEN TRANSPORTER-RELATED"/>
    <property type="match status" value="1"/>
</dbReference>
<keyword evidence="5 6" id="KW-0472">Membrane</keyword>
<feature type="transmembrane region" description="Helical" evidence="6">
    <location>
        <begin position="268"/>
        <end position="291"/>
    </location>
</feature>
<dbReference type="EMBL" id="JADWYR010000002">
    <property type="protein sequence ID" value="MBG9377072.1"/>
    <property type="molecule type" value="Genomic_DNA"/>
</dbReference>
<evidence type="ECO:0000313" key="7">
    <source>
        <dbReference type="EMBL" id="MBG9377072.1"/>
    </source>
</evidence>
<feature type="transmembrane region" description="Helical" evidence="6">
    <location>
        <begin position="373"/>
        <end position="396"/>
    </location>
</feature>
<dbReference type="PANTHER" id="PTHR30250">
    <property type="entry name" value="PST FAMILY PREDICTED COLANIC ACID TRANSPORTER"/>
    <property type="match status" value="1"/>
</dbReference>
<dbReference type="InterPro" id="IPR050833">
    <property type="entry name" value="Poly_Biosynth_Transport"/>
</dbReference>
<protein>
    <submittedName>
        <fullName evidence="7">Polysaccharide biosynthesis protein</fullName>
    </submittedName>
</protein>
<sequence length="432" mass="47392">MKALAKRIYTNQHYSKVAEWGKLISIAGSAQILIQAIGFGCGILIIRMLSFEEYAIYTLANTMLGTMTVLADGGISTGALSIAGKVWQDPKKLGAVMATGIALRRKFAVISLLIATPILLFLLWRHDAGWLTTALVTLSLVPAFYAALSDNILEIAPRIKQDIVPLQKNQVAANLMRLALLLSSIFFLPYAFIAILGSGISRTWANFRLRKISSGYADASQERDKEMESKIIATVKRIFPVSLYYCFSSQATIWIISLAGTTATLGKVGALSGLTTALNLFTVLFSVLIVPRFARLQEDKQVIRKRFWQLQLGLFLLSAAIITVVSLFSSNILWLLGDRFSALNSELVLVAASSCAALISASTNQLLSSRGIIVPPFIFIATSIAAQVALAFVLRLNETSGAILYGLYSSLIIYSIRLIYLFIRLRRYETNQ</sequence>
<organism evidence="7 8">
    <name type="scientific">Panacibacter microcysteis</name>
    <dbReference type="NCBI Taxonomy" id="2793269"/>
    <lineage>
        <taxon>Bacteria</taxon>
        <taxon>Pseudomonadati</taxon>
        <taxon>Bacteroidota</taxon>
        <taxon>Chitinophagia</taxon>
        <taxon>Chitinophagales</taxon>
        <taxon>Chitinophagaceae</taxon>
        <taxon>Panacibacter</taxon>
    </lineage>
</organism>
<gene>
    <name evidence="7" type="ORF">I5907_12580</name>
</gene>
<feature type="transmembrane region" description="Helical" evidence="6">
    <location>
        <begin position="107"/>
        <end position="124"/>
    </location>
</feature>
<evidence type="ECO:0000256" key="3">
    <source>
        <dbReference type="ARBA" id="ARBA00022692"/>
    </source>
</evidence>
<evidence type="ECO:0000313" key="8">
    <source>
        <dbReference type="Proteomes" id="UP000628448"/>
    </source>
</evidence>
<feature type="transmembrane region" description="Helical" evidence="6">
    <location>
        <begin position="178"/>
        <end position="200"/>
    </location>
</feature>
<keyword evidence="8" id="KW-1185">Reference proteome</keyword>
<evidence type="ECO:0000256" key="2">
    <source>
        <dbReference type="ARBA" id="ARBA00022475"/>
    </source>
</evidence>
<keyword evidence="4 6" id="KW-1133">Transmembrane helix</keyword>
<feature type="transmembrane region" description="Helical" evidence="6">
    <location>
        <begin position="312"/>
        <end position="336"/>
    </location>
</feature>
<comment type="caution">
    <text evidence="7">The sequence shown here is derived from an EMBL/GenBank/DDBJ whole genome shotgun (WGS) entry which is preliminary data.</text>
</comment>
<proteinExistence type="predicted"/>
<feature type="transmembrane region" description="Helical" evidence="6">
    <location>
        <begin position="20"/>
        <end position="46"/>
    </location>
</feature>
<keyword evidence="2" id="KW-1003">Cell membrane</keyword>
<reference evidence="7" key="1">
    <citation type="submission" date="2020-11" db="EMBL/GenBank/DDBJ databases">
        <title>Bacterial whole genome sequence for Panacibacter sp. DH6.</title>
        <authorList>
            <person name="Le V."/>
            <person name="Ko S."/>
            <person name="Ahn C.-Y."/>
            <person name="Oh H.-M."/>
        </authorList>
    </citation>
    <scope>NUCLEOTIDE SEQUENCE</scope>
    <source>
        <strain evidence="7">DH6</strain>
    </source>
</reference>